<name>A0ABQ3T3A0_9ACTN</name>
<dbReference type="RefSeq" id="WP_202197260.1">
    <property type="nucleotide sequence ID" value="NZ_BAAATO010000082.1"/>
</dbReference>
<dbReference type="EMBL" id="BNED01000002">
    <property type="protein sequence ID" value="GHI74672.1"/>
    <property type="molecule type" value="Genomic_DNA"/>
</dbReference>
<keyword evidence="2" id="KW-1185">Reference proteome</keyword>
<dbReference type="Proteomes" id="UP000608522">
    <property type="component" value="Unassembled WGS sequence"/>
</dbReference>
<reference evidence="2" key="1">
    <citation type="submission" date="2023-07" db="EMBL/GenBank/DDBJ databases">
        <title>Whole genome shotgun sequence of Streptomyces spororaveus NBRC 15456.</title>
        <authorList>
            <person name="Komaki H."/>
            <person name="Tamura T."/>
        </authorList>
    </citation>
    <scope>NUCLEOTIDE SEQUENCE [LARGE SCALE GENOMIC DNA]</scope>
    <source>
        <strain evidence="2">NBRC 15456</strain>
    </source>
</reference>
<protein>
    <submittedName>
        <fullName evidence="1">Uncharacterized protein</fullName>
    </submittedName>
</protein>
<accession>A0ABQ3T3A0</accession>
<sequence length="84" mass="9473">MADEQVDEPTARQRLVELKLASEAARVEALQGPYSAERWRHWLEAAAVFGDAVTEHAKQYGLENRFKLEKDVVTKALHPSPAED</sequence>
<evidence type="ECO:0000313" key="1">
    <source>
        <dbReference type="EMBL" id="GHI74672.1"/>
    </source>
</evidence>
<gene>
    <name evidence="1" type="ORF">Sspor_02330</name>
</gene>
<organism evidence="1 2">
    <name type="scientific">Streptomyces spororaveus</name>
    <dbReference type="NCBI Taxonomy" id="284039"/>
    <lineage>
        <taxon>Bacteria</taxon>
        <taxon>Bacillati</taxon>
        <taxon>Actinomycetota</taxon>
        <taxon>Actinomycetes</taxon>
        <taxon>Kitasatosporales</taxon>
        <taxon>Streptomycetaceae</taxon>
        <taxon>Streptomyces</taxon>
    </lineage>
</organism>
<proteinExistence type="predicted"/>
<evidence type="ECO:0000313" key="2">
    <source>
        <dbReference type="Proteomes" id="UP000608522"/>
    </source>
</evidence>
<comment type="caution">
    <text evidence="1">The sequence shown here is derived from an EMBL/GenBank/DDBJ whole genome shotgun (WGS) entry which is preliminary data.</text>
</comment>